<dbReference type="PANTHER" id="PTHR44591:SF3">
    <property type="entry name" value="RESPONSE REGULATORY DOMAIN-CONTAINING PROTEIN"/>
    <property type="match status" value="1"/>
</dbReference>
<protein>
    <recommendedName>
        <fullName evidence="3">Response regulatory domain-containing protein</fullName>
    </recommendedName>
</protein>
<dbReference type="KEGG" id="psty:BFS30_17870"/>
<dbReference type="InterPro" id="IPR001789">
    <property type="entry name" value="Sig_transdc_resp-reg_receiver"/>
</dbReference>
<dbReference type="Pfam" id="PF00072">
    <property type="entry name" value="Response_reg"/>
    <property type="match status" value="1"/>
</dbReference>
<dbReference type="AlphaFoldDB" id="A0A1D7QJQ2"/>
<gene>
    <name evidence="4" type="ORF">BFS30_17870</name>
</gene>
<name>A0A1D7QJQ2_9SPHI</name>
<evidence type="ECO:0000259" key="3">
    <source>
        <dbReference type="PROSITE" id="PS50110"/>
    </source>
</evidence>
<dbReference type="Gene3D" id="3.40.50.2300">
    <property type="match status" value="1"/>
</dbReference>
<proteinExistence type="predicted"/>
<dbReference type="SMART" id="SM00448">
    <property type="entry name" value="REC"/>
    <property type="match status" value="1"/>
</dbReference>
<dbReference type="SUPFAM" id="SSF52172">
    <property type="entry name" value="CheY-like"/>
    <property type="match status" value="1"/>
</dbReference>
<dbReference type="InterPro" id="IPR011006">
    <property type="entry name" value="CheY-like_superfamily"/>
</dbReference>
<dbReference type="CDD" id="cd00156">
    <property type="entry name" value="REC"/>
    <property type="match status" value="1"/>
</dbReference>
<sequence>MNEHQIYYRSVKPSRKKIFLIEDDFELADFMRLFFENIRVSYQIINRTDDVLPLIAGFKPDLVILDYLLPEINGGELCAQIKKNSSTSSLPVLIYSAYPKVLCSLGDYGCDAFLAKPFDLTELEKIIQNLAGTTLSLEAD</sequence>
<dbReference type="EMBL" id="CP017141">
    <property type="protein sequence ID" value="AOM78873.1"/>
    <property type="molecule type" value="Genomic_DNA"/>
</dbReference>
<feature type="domain" description="Response regulatory" evidence="3">
    <location>
        <begin position="17"/>
        <end position="131"/>
    </location>
</feature>
<organism evidence="4 5">
    <name type="scientific">Pedobacter steynii</name>
    <dbReference type="NCBI Taxonomy" id="430522"/>
    <lineage>
        <taxon>Bacteria</taxon>
        <taxon>Pseudomonadati</taxon>
        <taxon>Bacteroidota</taxon>
        <taxon>Sphingobacteriia</taxon>
        <taxon>Sphingobacteriales</taxon>
        <taxon>Sphingobacteriaceae</taxon>
        <taxon>Pedobacter</taxon>
    </lineage>
</organism>
<evidence type="ECO:0000256" key="2">
    <source>
        <dbReference type="PROSITE-ProRule" id="PRU00169"/>
    </source>
</evidence>
<evidence type="ECO:0000313" key="5">
    <source>
        <dbReference type="Proteomes" id="UP000094313"/>
    </source>
</evidence>
<dbReference type="Proteomes" id="UP000094313">
    <property type="component" value="Chromosome"/>
</dbReference>
<dbReference type="RefSeq" id="WP_069380537.1">
    <property type="nucleotide sequence ID" value="NZ_CP017141.1"/>
</dbReference>
<dbReference type="PROSITE" id="PS50110">
    <property type="entry name" value="RESPONSE_REGULATORY"/>
    <property type="match status" value="1"/>
</dbReference>
<dbReference type="InterPro" id="IPR050595">
    <property type="entry name" value="Bact_response_regulator"/>
</dbReference>
<accession>A0A1D7QJQ2</accession>
<evidence type="ECO:0000256" key="1">
    <source>
        <dbReference type="ARBA" id="ARBA00022553"/>
    </source>
</evidence>
<evidence type="ECO:0000313" key="4">
    <source>
        <dbReference type="EMBL" id="AOM78873.1"/>
    </source>
</evidence>
<reference evidence="4 5" key="1">
    <citation type="submission" date="2016-08" db="EMBL/GenBank/DDBJ databases">
        <authorList>
            <person name="Seilhamer J.J."/>
        </authorList>
    </citation>
    <scope>NUCLEOTIDE SEQUENCE [LARGE SCALE GENOMIC DNA]</scope>
    <source>
        <strain evidence="4 5">DX4</strain>
    </source>
</reference>
<keyword evidence="1 2" id="KW-0597">Phosphoprotein</keyword>
<dbReference type="PANTHER" id="PTHR44591">
    <property type="entry name" value="STRESS RESPONSE REGULATOR PROTEIN 1"/>
    <property type="match status" value="1"/>
</dbReference>
<keyword evidence="5" id="KW-1185">Reference proteome</keyword>
<feature type="modified residue" description="4-aspartylphosphate" evidence="2">
    <location>
        <position position="66"/>
    </location>
</feature>
<dbReference type="GO" id="GO:0000160">
    <property type="term" value="P:phosphorelay signal transduction system"/>
    <property type="evidence" value="ECO:0007669"/>
    <property type="project" value="InterPro"/>
</dbReference>